<keyword evidence="3" id="KW-1185">Reference proteome</keyword>
<gene>
    <name evidence="2" type="ORF">E3T51_05440</name>
</gene>
<feature type="compositionally biased region" description="Basic and acidic residues" evidence="1">
    <location>
        <begin position="30"/>
        <end position="58"/>
    </location>
</feature>
<dbReference type="EMBL" id="SOHN01000008">
    <property type="protein sequence ID" value="TFD90137.1"/>
    <property type="molecule type" value="Genomic_DNA"/>
</dbReference>
<comment type="caution">
    <text evidence="2">The sequence shown here is derived from an EMBL/GenBank/DDBJ whole genome shotgun (WGS) entry which is preliminary data.</text>
</comment>
<feature type="region of interest" description="Disordered" evidence="1">
    <location>
        <begin position="30"/>
        <end position="98"/>
    </location>
</feature>
<reference evidence="2 3" key="1">
    <citation type="submission" date="2019-03" db="EMBL/GenBank/DDBJ databases">
        <title>Genomics of glacier-inhabiting Cryobacterium strains.</title>
        <authorList>
            <person name="Liu Q."/>
            <person name="Xin Y.-H."/>
        </authorList>
    </citation>
    <scope>NUCLEOTIDE SEQUENCE [LARGE SCALE GENOMIC DNA]</scope>
    <source>
        <strain evidence="2 3">Sr54</strain>
    </source>
</reference>
<evidence type="ECO:0000313" key="3">
    <source>
        <dbReference type="Proteomes" id="UP000297626"/>
    </source>
</evidence>
<dbReference type="InterPro" id="IPR021426">
    <property type="entry name" value="DUF3073"/>
</dbReference>
<name>A0A4R9BUR4_9MICO</name>
<feature type="compositionally biased region" description="Basic and acidic residues" evidence="1">
    <location>
        <begin position="83"/>
        <end position="98"/>
    </location>
</feature>
<evidence type="ECO:0000256" key="1">
    <source>
        <dbReference type="SAM" id="MobiDB-lite"/>
    </source>
</evidence>
<accession>A0A4R9BUR4</accession>
<protein>
    <submittedName>
        <fullName evidence="2">DUF3073 domain-containing protein</fullName>
    </submittedName>
</protein>
<proteinExistence type="predicted"/>
<organism evidence="2 3">
    <name type="scientific">Cryobacterium serini</name>
    <dbReference type="NCBI Taxonomy" id="1259201"/>
    <lineage>
        <taxon>Bacteria</taxon>
        <taxon>Bacillati</taxon>
        <taxon>Actinomycetota</taxon>
        <taxon>Actinomycetes</taxon>
        <taxon>Micrococcales</taxon>
        <taxon>Microbacteriaceae</taxon>
        <taxon>Cryobacterium</taxon>
    </lineage>
</organism>
<evidence type="ECO:0000313" key="2">
    <source>
        <dbReference type="EMBL" id="TFD90137.1"/>
    </source>
</evidence>
<feature type="compositionally biased region" description="Acidic residues" evidence="1">
    <location>
        <begin position="69"/>
        <end position="82"/>
    </location>
</feature>
<dbReference type="AlphaFoldDB" id="A0A4R9BUR4"/>
<dbReference type="Pfam" id="PF11273">
    <property type="entry name" value="DUF3073"/>
    <property type="match status" value="1"/>
</dbReference>
<dbReference type="RefSeq" id="WP_104190914.1">
    <property type="nucleotide sequence ID" value="NZ_SOHN01000008.1"/>
</dbReference>
<dbReference type="Proteomes" id="UP000297626">
    <property type="component" value="Unassembled WGS sequence"/>
</dbReference>
<sequence>MGRGRQKAKHTKVARELKYFSPDTNYNALERELTGHPSDPRLDEDLAKWPEYEADKAKSAATDGAANSSDDDDDDDDPDGDDDRYVDHYATEDEQKRA</sequence>